<organism evidence="1 2">
    <name type="scientific">Flavobacterium frigoris</name>
    <dbReference type="NCBI Taxonomy" id="229204"/>
    <lineage>
        <taxon>Bacteria</taxon>
        <taxon>Pseudomonadati</taxon>
        <taxon>Bacteroidota</taxon>
        <taxon>Flavobacteriia</taxon>
        <taxon>Flavobacteriales</taxon>
        <taxon>Flavobacteriaceae</taxon>
        <taxon>Flavobacterium</taxon>
    </lineage>
</organism>
<dbReference type="OrthoDB" id="1211741at2"/>
<accession>A0A1H9LYG8</accession>
<dbReference type="AlphaFoldDB" id="A0A1H9LYG8"/>
<gene>
    <name evidence="1" type="ORF">SAMN05444355_107179</name>
</gene>
<dbReference type="Proteomes" id="UP000183658">
    <property type="component" value="Unassembled WGS sequence"/>
</dbReference>
<proteinExistence type="predicted"/>
<protein>
    <submittedName>
        <fullName evidence="1">Uncharacterized protein</fullName>
    </submittedName>
</protein>
<reference evidence="2" key="1">
    <citation type="submission" date="2016-10" db="EMBL/GenBank/DDBJ databases">
        <authorList>
            <person name="Varghese N."/>
            <person name="Submissions S."/>
        </authorList>
    </citation>
    <scope>NUCLEOTIDE SEQUENCE [LARGE SCALE GENOMIC DNA]</scope>
    <source>
        <strain evidence="2">DSM 15719</strain>
    </source>
</reference>
<dbReference type="EMBL" id="FOFZ01000007">
    <property type="protein sequence ID" value="SER16247.1"/>
    <property type="molecule type" value="Genomic_DNA"/>
</dbReference>
<evidence type="ECO:0000313" key="2">
    <source>
        <dbReference type="Proteomes" id="UP000183658"/>
    </source>
</evidence>
<keyword evidence="2" id="KW-1185">Reference proteome</keyword>
<name>A0A1H9LYG8_FLAFI</name>
<sequence length="313" mass="37028">MKKNKSTYITDLTSEILTNKILLDEWAEFSKDMDFLELSTEILSDIDLLFSWDCNNVLNLKLAGVLSKGQNFELSSGMVIQLDESYRFPMKPFLYKMSIKAMIRKKVIEKIIKEDLISQGNSLEQVENAERIVRMTNLLRSVQQMDKYSLRSQLVLFLKLIPEAIYRLKEDSNNFYKKKADEFLLPINENTNNDESVALDLAKSTNLEKEKNPFPLLFTTTEVYNCFLEYQKYIVDFYIDYSYLKKRLEIEKLIHNHKDNEFMKIVFEQIKVVNDRDYQKYFVEGKLRSLDKSHSTQRENNFNIVFDTILNPI</sequence>
<dbReference type="RefSeq" id="WP_074723553.1">
    <property type="nucleotide sequence ID" value="NZ_CBCRVS010000005.1"/>
</dbReference>
<evidence type="ECO:0000313" key="1">
    <source>
        <dbReference type="EMBL" id="SER16247.1"/>
    </source>
</evidence>